<name>A0A5C1QGV9_9SPIO</name>
<feature type="coiled-coil region" evidence="6">
    <location>
        <begin position="139"/>
        <end position="218"/>
    </location>
</feature>
<keyword evidence="6" id="KW-0175">Coiled coil</keyword>
<dbReference type="Pfam" id="PF13245">
    <property type="entry name" value="AAA_19"/>
    <property type="match status" value="1"/>
</dbReference>
<dbReference type="GO" id="GO:0043138">
    <property type="term" value="F:3'-5' DNA helicase activity"/>
    <property type="evidence" value="ECO:0007669"/>
    <property type="project" value="TreeGrafter"/>
</dbReference>
<dbReference type="PROSITE" id="PS51198">
    <property type="entry name" value="UVRD_HELICASE_ATP_BIND"/>
    <property type="match status" value="1"/>
</dbReference>
<dbReference type="EMBL" id="CP036150">
    <property type="protein sequence ID" value="QEN07335.1"/>
    <property type="molecule type" value="Genomic_DNA"/>
</dbReference>
<dbReference type="RefSeq" id="WP_149485416.1">
    <property type="nucleotide sequence ID" value="NZ_CP036150.1"/>
</dbReference>
<dbReference type="OrthoDB" id="354927at2"/>
<dbReference type="GO" id="GO:0003677">
    <property type="term" value="F:DNA binding"/>
    <property type="evidence" value="ECO:0007669"/>
    <property type="project" value="InterPro"/>
</dbReference>
<accession>A0A5C1QGV9</accession>
<keyword evidence="1 5" id="KW-0547">Nucleotide-binding</keyword>
<dbReference type="GO" id="GO:0016787">
    <property type="term" value="F:hydrolase activity"/>
    <property type="evidence" value="ECO:0007669"/>
    <property type="project" value="UniProtKB-UniRule"/>
</dbReference>
<dbReference type="GO" id="GO:0005829">
    <property type="term" value="C:cytosol"/>
    <property type="evidence" value="ECO:0007669"/>
    <property type="project" value="TreeGrafter"/>
</dbReference>
<evidence type="ECO:0000313" key="8">
    <source>
        <dbReference type="EMBL" id="QEN07335.1"/>
    </source>
</evidence>
<dbReference type="InterPro" id="IPR014016">
    <property type="entry name" value="UvrD-like_ATP-bd"/>
</dbReference>
<feature type="binding site" evidence="5">
    <location>
        <begin position="273"/>
        <end position="280"/>
    </location>
    <ligand>
        <name>ATP</name>
        <dbReference type="ChEBI" id="CHEBI:30616"/>
    </ligand>
</feature>
<keyword evidence="9" id="KW-1185">Reference proteome</keyword>
<dbReference type="GO" id="GO:0000725">
    <property type="term" value="P:recombinational repair"/>
    <property type="evidence" value="ECO:0007669"/>
    <property type="project" value="TreeGrafter"/>
</dbReference>
<evidence type="ECO:0000313" key="9">
    <source>
        <dbReference type="Proteomes" id="UP000324209"/>
    </source>
</evidence>
<evidence type="ECO:0000256" key="5">
    <source>
        <dbReference type="PROSITE-ProRule" id="PRU00560"/>
    </source>
</evidence>
<gene>
    <name evidence="8" type="ORF">EXM22_04780</name>
</gene>
<reference evidence="8 9" key="1">
    <citation type="submission" date="2019-02" db="EMBL/GenBank/DDBJ databases">
        <title>Complete Genome Sequence and Methylome Analysis of free living Spirochaetas.</title>
        <authorList>
            <person name="Fomenkov A."/>
            <person name="Dubinina G."/>
            <person name="Leshcheva N."/>
            <person name="Mikheeva N."/>
            <person name="Grabovich M."/>
            <person name="Vincze T."/>
            <person name="Roberts R.J."/>
        </authorList>
    </citation>
    <scope>NUCLEOTIDE SEQUENCE [LARGE SCALE GENOMIC DNA]</scope>
    <source>
        <strain evidence="8 9">K2</strain>
    </source>
</reference>
<dbReference type="PANTHER" id="PTHR11070:SF45">
    <property type="entry name" value="DNA 3'-5' HELICASE"/>
    <property type="match status" value="1"/>
</dbReference>
<evidence type="ECO:0000256" key="3">
    <source>
        <dbReference type="ARBA" id="ARBA00022806"/>
    </source>
</evidence>
<feature type="domain" description="UvrD-like helicase ATP-binding" evidence="7">
    <location>
        <begin position="252"/>
        <end position="530"/>
    </location>
</feature>
<dbReference type="PANTHER" id="PTHR11070">
    <property type="entry name" value="UVRD / RECB / PCRA DNA HELICASE FAMILY MEMBER"/>
    <property type="match status" value="1"/>
</dbReference>
<keyword evidence="2 5" id="KW-0378">Hydrolase</keyword>
<dbReference type="InterPro" id="IPR000212">
    <property type="entry name" value="DNA_helicase_UvrD/REP"/>
</dbReference>
<keyword evidence="4 5" id="KW-0067">ATP-binding</keyword>
<evidence type="ECO:0000259" key="7">
    <source>
        <dbReference type="PROSITE" id="PS51198"/>
    </source>
</evidence>
<keyword evidence="3 5" id="KW-0347">Helicase</keyword>
<proteinExistence type="predicted"/>
<dbReference type="AlphaFoldDB" id="A0A5C1QGV9"/>
<dbReference type="SUPFAM" id="SSF52540">
    <property type="entry name" value="P-loop containing nucleoside triphosphate hydrolases"/>
    <property type="match status" value="1"/>
</dbReference>
<protein>
    <recommendedName>
        <fullName evidence="7">UvrD-like helicase ATP-binding domain-containing protein</fullName>
    </recommendedName>
</protein>
<evidence type="ECO:0000256" key="6">
    <source>
        <dbReference type="SAM" id="Coils"/>
    </source>
</evidence>
<dbReference type="KEGG" id="ock:EXM22_04780"/>
<evidence type="ECO:0000256" key="4">
    <source>
        <dbReference type="ARBA" id="ARBA00022840"/>
    </source>
</evidence>
<evidence type="ECO:0000256" key="2">
    <source>
        <dbReference type="ARBA" id="ARBA00022801"/>
    </source>
</evidence>
<organism evidence="8 9">
    <name type="scientific">Oceanispirochaeta crateris</name>
    <dbReference type="NCBI Taxonomy" id="2518645"/>
    <lineage>
        <taxon>Bacteria</taxon>
        <taxon>Pseudomonadati</taxon>
        <taxon>Spirochaetota</taxon>
        <taxon>Spirochaetia</taxon>
        <taxon>Spirochaetales</taxon>
        <taxon>Spirochaetaceae</taxon>
        <taxon>Oceanispirochaeta</taxon>
    </lineage>
</organism>
<dbReference type="GO" id="GO:0005524">
    <property type="term" value="F:ATP binding"/>
    <property type="evidence" value="ECO:0007669"/>
    <property type="project" value="UniProtKB-UniRule"/>
</dbReference>
<sequence length="692" mass="79780">MTAIQRLTNLSASDPGFYLVALSAYIEHILNEQITAEPFEHPNFGDKLFSLKRKMADTSKEYIPELQSFNGINHDRILTNGIRHNFDSISKEEALAATHRFIQFCRLMHTAEEEALNSLSDTLKSWHDRIDLTAELKDYANLKWEAFQAQRENRELLAQLEAYQMLQGEKEQLEEDLKLTSANMAQLAQKGLKSEEKNKELRDERQNLKLRLREAETKLKDFKPIQNYTEELKRMVFYTRTRRDYEQTLLRLSAEQKEILGRIPEQGDFLITGAAGTGKTFILLEALRRDIKSRKESLLDDGSLILLSYTRTLVKYNSYISTIMHLDSRPDDLISTVDSWFLHMLQKIHPGLTVDYKTLKKLCKETDCPAFLTPLQLEAELENFIYSSGYSREQYIDDMVGRRGMKIPLSRVQREEVWRIKESLEAKMFASGLVSKGYSRTLIAASLPGAEIDRIFIDEVQDISTLELKILKSQTHKGIVMAGDTGQSIYSFQSPYKHSGIKIQGHSSVLKMNFRSTRAIMELCQNFRDDEKDLSAFREGPAPELFTAEHIQDLYSMLQKRLTFLINTLEYDPENIFILVPSYQFENKISQAVREAGFNSTTIMDRQFDFLESGKVRISTLHSSKGLDMPVVLLFLPRLEQGIKGLDEGTEDKIKKNLLYVSLTRTMDILNVFMKEKPEDELLKTVLEAFRG</sequence>
<evidence type="ECO:0000256" key="1">
    <source>
        <dbReference type="ARBA" id="ARBA00022741"/>
    </source>
</evidence>
<dbReference type="InterPro" id="IPR027417">
    <property type="entry name" value="P-loop_NTPase"/>
</dbReference>
<dbReference type="Gene3D" id="3.40.50.300">
    <property type="entry name" value="P-loop containing nucleotide triphosphate hydrolases"/>
    <property type="match status" value="2"/>
</dbReference>
<dbReference type="Proteomes" id="UP000324209">
    <property type="component" value="Chromosome"/>
</dbReference>